<keyword evidence="3" id="KW-1185">Reference proteome</keyword>
<name>A0ABT8MCY9_9EURY</name>
<sequence>MNELFRQTIHLLMGVVGAAIVATVQPRTAFIFFGFVLFAAFLILDIMTRGYDLPILESLVDEAERTGRVPIKGGIAFTIGALLSYAVFGPLLAAAGIVTLGVLDSVATVAGTRIGSRRVYRKKSLEGTVAGIAAAIVALCIYIPFLTGIAVSPALALLAAAAAGLVEMFSPVDDNLLIPPAVCSVLFLAGW</sequence>
<dbReference type="EMBL" id="VCYH01000010">
    <property type="protein sequence ID" value="MDN7025819.1"/>
    <property type="molecule type" value="Genomic_DNA"/>
</dbReference>
<feature type="transmembrane region" description="Helical" evidence="1">
    <location>
        <begin position="127"/>
        <end position="145"/>
    </location>
</feature>
<keyword evidence="1" id="KW-0472">Membrane</keyword>
<keyword evidence="1" id="KW-1133">Transmembrane helix</keyword>
<proteinExistence type="predicted"/>
<dbReference type="Proteomes" id="UP001168338">
    <property type="component" value="Unassembled WGS sequence"/>
</dbReference>
<organism evidence="2 3">
    <name type="scientific">Methanoculleus frigidifontis</name>
    <dbReference type="NCBI Taxonomy" id="2584085"/>
    <lineage>
        <taxon>Archaea</taxon>
        <taxon>Methanobacteriati</taxon>
        <taxon>Methanobacteriota</taxon>
        <taxon>Stenosarchaea group</taxon>
        <taxon>Methanomicrobia</taxon>
        <taxon>Methanomicrobiales</taxon>
        <taxon>Methanomicrobiaceae</taxon>
        <taxon>Methanoculleus</taxon>
    </lineage>
</organism>
<reference evidence="2" key="1">
    <citation type="submission" date="2019-05" db="EMBL/GenBank/DDBJ databases">
        <title>Methanoculleus sp. FWC-SCC1, a methanogenic archaeon isolated from deep marine cold seep.</title>
        <authorList>
            <person name="Chen Y.-W."/>
            <person name="Chen S.-C."/>
            <person name="Teng N.-H."/>
            <person name="Lai M.-C."/>
        </authorList>
    </citation>
    <scope>NUCLEOTIDE SEQUENCE</scope>
    <source>
        <strain evidence="2">FWC-SCC1</strain>
    </source>
</reference>
<keyword evidence="2" id="KW-0808">Transferase</keyword>
<keyword evidence="1" id="KW-0812">Transmembrane</keyword>
<dbReference type="RefSeq" id="WP_301665011.1">
    <property type="nucleotide sequence ID" value="NZ_VCYH01000010.1"/>
</dbReference>
<dbReference type="GO" id="GO:0016779">
    <property type="term" value="F:nucleotidyltransferase activity"/>
    <property type="evidence" value="ECO:0007669"/>
    <property type="project" value="UniProtKB-KW"/>
</dbReference>
<protein>
    <submittedName>
        <fullName evidence="2">Phosphatidate cytidylyltransferase</fullName>
    </submittedName>
</protein>
<accession>A0ABT8MCY9</accession>
<comment type="caution">
    <text evidence="2">The sequence shown here is derived from an EMBL/GenBank/DDBJ whole genome shotgun (WGS) entry which is preliminary data.</text>
</comment>
<evidence type="ECO:0000256" key="1">
    <source>
        <dbReference type="SAM" id="Phobius"/>
    </source>
</evidence>
<dbReference type="InterPro" id="IPR037997">
    <property type="entry name" value="Dgk1-like"/>
</dbReference>
<keyword evidence="2" id="KW-0548">Nucleotidyltransferase</keyword>
<evidence type="ECO:0000313" key="3">
    <source>
        <dbReference type="Proteomes" id="UP001168338"/>
    </source>
</evidence>
<dbReference type="PANTHER" id="PTHR31303">
    <property type="entry name" value="CTP-DEPENDENT DIACYLGLYCEROL KINASE 1"/>
    <property type="match status" value="1"/>
</dbReference>
<evidence type="ECO:0000313" key="2">
    <source>
        <dbReference type="EMBL" id="MDN7025819.1"/>
    </source>
</evidence>
<dbReference type="PANTHER" id="PTHR31303:SF1">
    <property type="entry name" value="CTP-DEPENDENT DIACYLGLYCEROL KINASE 1"/>
    <property type="match status" value="1"/>
</dbReference>
<feature type="transmembrane region" description="Helical" evidence="1">
    <location>
        <begin position="7"/>
        <end position="24"/>
    </location>
</feature>
<feature type="transmembrane region" description="Helical" evidence="1">
    <location>
        <begin position="30"/>
        <end position="48"/>
    </location>
</feature>
<gene>
    <name evidence="2" type="ORF">FGU65_13175</name>
</gene>